<reference evidence="1" key="1">
    <citation type="submission" date="2018-07" db="EMBL/GenBank/DDBJ databases">
        <authorList>
            <person name="Ashton P.M."/>
            <person name="Dallman T."/>
            <person name="Nair S."/>
            <person name="De Pinna E."/>
            <person name="Peters T."/>
            <person name="Grant K."/>
        </authorList>
    </citation>
    <scope>NUCLEOTIDE SEQUENCE [LARGE SCALE GENOMIC DNA]</scope>
    <source>
        <strain evidence="1">561031</strain>
    </source>
</reference>
<dbReference type="Proteomes" id="UP000839527">
    <property type="component" value="Unassembled WGS sequence"/>
</dbReference>
<evidence type="ECO:0000313" key="1">
    <source>
        <dbReference type="EMBL" id="MLU14104.1"/>
    </source>
</evidence>
<name>A0A403M6B1_SHIDY</name>
<dbReference type="InterPro" id="IPR021730">
    <property type="entry name" value="YdbH"/>
</dbReference>
<accession>A0A403M6B1</accession>
<dbReference type="NCBIfam" id="NF007971">
    <property type="entry name" value="PRK10695.1"/>
    <property type="match status" value="1"/>
</dbReference>
<gene>
    <name evidence="1" type="ORF">DRW31_17680</name>
</gene>
<comment type="caution">
    <text evidence="1">The sequence shown here is derived from an EMBL/GenBank/DDBJ whole genome shotgun (WGS) entry which is preliminary data.</text>
</comment>
<sequence length="885" mass="97672">MLGKYKAVLALLLLIILVPLTLLMTLGLWVPTLAGIWLPLGTRIALDESPRITRKGLIIPDLRYLVGDCQLAHITNASLSHPSRWLLNVGTVELDSACLAKLPQTDQSPAAPKTLAQWQSMLPNTWINIDKLIFSPWQEWQEWQEWQGKLSLALTSDIQQLRYQGEKVKFQGQLKGQQLTVSELDVVAFENQPPIKLVGEFTMPLVPDGLPVSGHATATLNLPQEPSLVDAELDWQENSGQLIVLARDNGDPLLDLPWQITRQQLTVSDGRWSWPYAGFPLSGRLGVKVDNWQAGLENALVSGRLSVLTQGQAGKGNAVLNFGPGKLSMDNSQLPLQLTGEAKQADLILYARLPAQVSGSLSDPTLTFEPGALLRSKGRVIDSLDIDEIRWPLAGVKVTQRGVDGRLQAILQAHENELGDFVLHMDGLANDFLPDAGRWQWRYWGKGSFTPMNATWDVAGKGEWHGSTITLTDLSTGFDQLQYGTMTVEKPRLILDKPVVWVRDAQHPSFSGALSLDAGQTLFTGGSVLPPSTLKFSVDGRDPTYFLFKGDLHAGEIGPVRVNGRWDGIRLRGNAWWPKQSLTVFQPLVPPDWKMNLRDGELYAQVAFSAAPEQGFRAGGHGVLKGGCAWMPDNQVNGVDFVLPFRFADGAWHLGTRSPVTLRIAEVINLVTAKNITADLQGRYPWTEEEPLLLTDVSVDVLGGNVLMKQLRMPQHDPALLRLNNLSSSELVSAVNPKQFAMSGAFSGALPLWLNNEKWIVKEGWLANAGPMTLRLDKDTADAVAKDNMTAGTAINWLRYMEISRSSTRINLDNLGVLTMQANISGTSRVDGKSGTVNLNYHHEENIFTLWRSLRFGDNLQVWLEQNAQLPETGCPSGKECEEKQ</sequence>
<organism evidence="1">
    <name type="scientific">Shigella dysenteriae</name>
    <dbReference type="NCBI Taxonomy" id="622"/>
    <lineage>
        <taxon>Bacteria</taxon>
        <taxon>Pseudomonadati</taxon>
        <taxon>Pseudomonadota</taxon>
        <taxon>Gammaproteobacteria</taxon>
        <taxon>Enterobacterales</taxon>
        <taxon>Enterobacteriaceae</taxon>
        <taxon>Shigella</taxon>
    </lineage>
</organism>
<proteinExistence type="predicted"/>
<dbReference type="EMBL" id="RVGV01000054">
    <property type="protein sequence ID" value="MLU14104.1"/>
    <property type="molecule type" value="Genomic_DNA"/>
</dbReference>
<dbReference type="AlphaFoldDB" id="A0A403M6B1"/>
<dbReference type="Pfam" id="PF11739">
    <property type="entry name" value="YdbH-like"/>
    <property type="match status" value="1"/>
</dbReference>
<protein>
    <submittedName>
        <fullName evidence="1">YdbH family protein</fullName>
    </submittedName>
</protein>